<reference evidence="1 2" key="1">
    <citation type="submission" date="2019-09" db="EMBL/GenBank/DDBJ databases">
        <title>Chitinophaga ginsengihumi sp. nov., isolated from soil of ginseng rhizosphere.</title>
        <authorList>
            <person name="Lee J."/>
        </authorList>
    </citation>
    <scope>NUCLEOTIDE SEQUENCE [LARGE SCALE GENOMIC DNA]</scope>
    <source>
        <strain evidence="1 2">BN140078</strain>
    </source>
</reference>
<dbReference type="SUPFAM" id="SSF48452">
    <property type="entry name" value="TPR-like"/>
    <property type="match status" value="1"/>
</dbReference>
<protein>
    <submittedName>
        <fullName evidence="1">SusD/RagB family nutrient-binding outer membrane lipoprotein</fullName>
    </submittedName>
</protein>
<dbReference type="RefSeq" id="WP_149841638.1">
    <property type="nucleotide sequence ID" value="NZ_VUOC01000004.1"/>
</dbReference>
<reference evidence="1 2" key="2">
    <citation type="submission" date="2019-09" db="EMBL/GenBank/DDBJ databases">
        <authorList>
            <person name="Jin C."/>
        </authorList>
    </citation>
    <scope>NUCLEOTIDE SEQUENCE [LARGE SCALE GENOMIC DNA]</scope>
    <source>
        <strain evidence="1 2">BN140078</strain>
    </source>
</reference>
<proteinExistence type="predicted"/>
<name>A0A5B2VP42_9BACT</name>
<dbReference type="Proteomes" id="UP000324611">
    <property type="component" value="Unassembled WGS sequence"/>
</dbReference>
<dbReference type="EMBL" id="VUOC01000004">
    <property type="protein sequence ID" value="KAA2240460.1"/>
    <property type="molecule type" value="Genomic_DNA"/>
</dbReference>
<dbReference type="Gene3D" id="1.25.40.390">
    <property type="match status" value="1"/>
</dbReference>
<gene>
    <name evidence="1" type="ORF">F0L74_30370</name>
</gene>
<evidence type="ECO:0000313" key="2">
    <source>
        <dbReference type="Proteomes" id="UP000324611"/>
    </source>
</evidence>
<keyword evidence="1" id="KW-0449">Lipoprotein</keyword>
<dbReference type="PROSITE" id="PS51257">
    <property type="entry name" value="PROKAR_LIPOPROTEIN"/>
    <property type="match status" value="1"/>
</dbReference>
<organism evidence="1 2">
    <name type="scientific">Chitinophaga agrisoli</name>
    <dbReference type="NCBI Taxonomy" id="2607653"/>
    <lineage>
        <taxon>Bacteria</taxon>
        <taxon>Pseudomonadati</taxon>
        <taxon>Bacteroidota</taxon>
        <taxon>Chitinophagia</taxon>
        <taxon>Chitinophagales</taxon>
        <taxon>Chitinophagaceae</taxon>
        <taxon>Chitinophaga</taxon>
    </lineage>
</organism>
<comment type="caution">
    <text evidence="1">The sequence shown here is derived from an EMBL/GenBank/DDBJ whole genome shotgun (WGS) entry which is preliminary data.</text>
</comment>
<accession>A0A5B2VP42</accession>
<dbReference type="InterPro" id="IPR041662">
    <property type="entry name" value="SusD-like_2"/>
</dbReference>
<dbReference type="Pfam" id="PF12771">
    <property type="entry name" value="SusD-like_2"/>
    <property type="match status" value="1"/>
</dbReference>
<dbReference type="InterPro" id="IPR011990">
    <property type="entry name" value="TPR-like_helical_dom_sf"/>
</dbReference>
<dbReference type="AlphaFoldDB" id="A0A5B2VP42"/>
<evidence type="ECO:0000313" key="1">
    <source>
        <dbReference type="EMBL" id="KAA2240460.1"/>
    </source>
</evidence>
<keyword evidence="2" id="KW-1185">Reference proteome</keyword>
<sequence>MKKLLYTIIAGSLIFAGQSCTKKFEEINIDPNNPRNVNATNILAYVIQNSGSTLFDVWGDMNEPETYGGHLGKIQYIDEARYVFRPVTVQNTWRYTYVNLENAQLVMKAAQAQGNVNLEAAAMTFQTFLWQIATDTWRDIPFSDALAGDSGVLTPKYDKQEDIYPALLTRLKAAGDMFAQEGDGKLGEGDLLYGGDVSKWRKFCNSLRLRVAIRISKVNAQLAKTNIEEVLGNPAKYPVFEGNEDNAFLEWTGSTPYIEPWASDAQGRDDHAVSAPMVTTLQTLNDPRLPVYAIPATADNVFRGVAIGPAGNVPIANFSRIGDRFRYTDAGFTPFMRYSEVEFIIAEAANNGWTTGTTAKDAYDLGVLASLAENGITGAAATTYLASAPVAWTGDVTRLYTQKWISLFKNGHEAWAETRRTDVPNLPAAAGSPFAGHNRAPFRYPYPQNETTLNGGNSGSFVKEVTDNFWGKKMYWDTRAGVQ</sequence>